<dbReference type="InterPro" id="IPR037873">
    <property type="entry name" value="BamE-like"/>
</dbReference>
<dbReference type="AlphaFoldDB" id="A0A934HSP2"/>
<keyword evidence="6" id="KW-1185">Reference proteome</keyword>
<keyword evidence="1 3" id="KW-0732">Signal</keyword>
<feature type="domain" description="Outer membrane protein assembly factor BamE" evidence="4">
    <location>
        <begin position="35"/>
        <end position="110"/>
    </location>
</feature>
<name>A0A934HSP2_9RHOB</name>
<feature type="chain" id="PRO_5037357666" evidence="3">
    <location>
        <begin position="29"/>
        <end position="155"/>
    </location>
</feature>
<dbReference type="PROSITE" id="PS51257">
    <property type="entry name" value="PROKAR_LIPOPROTEIN"/>
    <property type="match status" value="1"/>
</dbReference>
<dbReference type="RefSeq" id="WP_198685829.1">
    <property type="nucleotide sequence ID" value="NZ_JAEIJD010000005.1"/>
</dbReference>
<dbReference type="InterPro" id="IPR007450">
    <property type="entry name" value="BamE_dom"/>
</dbReference>
<comment type="caution">
    <text evidence="5">The sequence shown here is derived from an EMBL/GenBank/DDBJ whole genome shotgun (WGS) entry which is preliminary data.</text>
</comment>
<organism evidence="5 6">
    <name type="scientific">Pontibaca salina</name>
    <dbReference type="NCBI Taxonomy" id="2795731"/>
    <lineage>
        <taxon>Bacteria</taxon>
        <taxon>Pseudomonadati</taxon>
        <taxon>Pseudomonadota</taxon>
        <taxon>Alphaproteobacteria</taxon>
        <taxon>Rhodobacterales</taxon>
        <taxon>Roseobacteraceae</taxon>
        <taxon>Pontibaca</taxon>
    </lineage>
</organism>
<evidence type="ECO:0000256" key="1">
    <source>
        <dbReference type="ARBA" id="ARBA00022729"/>
    </source>
</evidence>
<evidence type="ECO:0000313" key="6">
    <source>
        <dbReference type="Proteomes" id="UP000613255"/>
    </source>
</evidence>
<dbReference type="Gene3D" id="3.30.1450.10">
    <property type="match status" value="1"/>
</dbReference>
<dbReference type="EMBL" id="JAEIJD010000005">
    <property type="protein sequence ID" value="MBI6629805.1"/>
    <property type="molecule type" value="Genomic_DNA"/>
</dbReference>
<evidence type="ECO:0000313" key="5">
    <source>
        <dbReference type="EMBL" id="MBI6629805.1"/>
    </source>
</evidence>
<accession>A0A934HSP2</accession>
<feature type="signal peptide" evidence="3">
    <location>
        <begin position="1"/>
        <end position="28"/>
    </location>
</feature>
<dbReference type="Pfam" id="PF04355">
    <property type="entry name" value="BamE"/>
    <property type="match status" value="1"/>
</dbReference>
<evidence type="ECO:0000256" key="2">
    <source>
        <dbReference type="ARBA" id="ARBA00023136"/>
    </source>
</evidence>
<evidence type="ECO:0000259" key="4">
    <source>
        <dbReference type="Pfam" id="PF04355"/>
    </source>
</evidence>
<keyword evidence="2" id="KW-0472">Membrane</keyword>
<sequence>MFATPKTFAGAARAGLAGLALLSLTACSAVYRNHGYVPTATELSQVTVGKDTRATVVETIGAPTANGVLDDSGFYYISSRLRHFGPMEPKVVDRQLVAISFNNSGVVQNIERFGLEDGRAVPLERRVTSSSVEDKTFLRQLLGNLGRFNPASVLQ</sequence>
<proteinExistence type="predicted"/>
<dbReference type="GO" id="GO:0019867">
    <property type="term" value="C:outer membrane"/>
    <property type="evidence" value="ECO:0007669"/>
    <property type="project" value="InterPro"/>
</dbReference>
<protein>
    <submittedName>
        <fullName evidence="5">Outer membrane protein assembly factor BamE</fullName>
    </submittedName>
</protein>
<evidence type="ECO:0000256" key="3">
    <source>
        <dbReference type="SAM" id="SignalP"/>
    </source>
</evidence>
<gene>
    <name evidence="5" type="ORF">JAO82_07895</name>
</gene>
<reference evidence="5" key="1">
    <citation type="submission" date="2020-12" db="EMBL/GenBank/DDBJ databases">
        <title>Pontibaca salina gen. nov., sp. nov., isolated from marine sediment.</title>
        <authorList>
            <person name="Bo J."/>
            <person name="Wang S."/>
            <person name="Song X."/>
            <person name="Du Z."/>
        </authorList>
    </citation>
    <scope>NUCLEOTIDE SEQUENCE</scope>
    <source>
        <strain evidence="5">S1109L</strain>
    </source>
</reference>
<dbReference type="Proteomes" id="UP000613255">
    <property type="component" value="Unassembled WGS sequence"/>
</dbReference>